<protein>
    <submittedName>
        <fullName evidence="1">Uncharacterized protein</fullName>
    </submittedName>
</protein>
<name>A0A1G4R5M1_9BACL</name>
<accession>A0A1G4R5M1</accession>
<organism evidence="1 2">
    <name type="scientific">Paenibacillus tianmuensis</name>
    <dbReference type="NCBI Taxonomy" id="624147"/>
    <lineage>
        <taxon>Bacteria</taxon>
        <taxon>Bacillati</taxon>
        <taxon>Bacillota</taxon>
        <taxon>Bacilli</taxon>
        <taxon>Bacillales</taxon>
        <taxon>Paenibacillaceae</taxon>
        <taxon>Paenibacillus</taxon>
    </lineage>
</organism>
<dbReference type="Proteomes" id="UP000198601">
    <property type="component" value="Unassembled WGS sequence"/>
</dbReference>
<dbReference type="EMBL" id="FMTT01000012">
    <property type="protein sequence ID" value="SCW51981.1"/>
    <property type="molecule type" value="Genomic_DNA"/>
</dbReference>
<reference evidence="2" key="1">
    <citation type="submission" date="2016-10" db="EMBL/GenBank/DDBJ databases">
        <authorList>
            <person name="Varghese N."/>
            <person name="Submissions S."/>
        </authorList>
    </citation>
    <scope>NUCLEOTIDE SEQUENCE [LARGE SCALE GENOMIC DNA]</scope>
    <source>
        <strain evidence="2">CGMCC 1.8946</strain>
    </source>
</reference>
<evidence type="ECO:0000313" key="1">
    <source>
        <dbReference type="EMBL" id="SCW51981.1"/>
    </source>
</evidence>
<evidence type="ECO:0000313" key="2">
    <source>
        <dbReference type="Proteomes" id="UP000198601"/>
    </source>
</evidence>
<dbReference type="AlphaFoldDB" id="A0A1G4R5M1"/>
<sequence>MERIAMTTGDENVIHLEIHEIMRQLGLNPLDWQKFSSSPITLDQISQPAAEENEDTR</sequence>
<gene>
    <name evidence="1" type="ORF">SAMN04487970_101219</name>
</gene>
<keyword evidence="2" id="KW-1185">Reference proteome</keyword>
<proteinExistence type="predicted"/>